<keyword evidence="3" id="KW-1185">Reference proteome</keyword>
<feature type="domain" description="DUF4296" evidence="1">
    <location>
        <begin position="12"/>
        <end position="92"/>
    </location>
</feature>
<dbReference type="EMBL" id="JBHTJR010000030">
    <property type="protein sequence ID" value="MFD0992722.1"/>
    <property type="molecule type" value="Genomic_DNA"/>
</dbReference>
<evidence type="ECO:0000313" key="2">
    <source>
        <dbReference type="EMBL" id="MFD0992722.1"/>
    </source>
</evidence>
<evidence type="ECO:0000313" key="3">
    <source>
        <dbReference type="Proteomes" id="UP001597062"/>
    </source>
</evidence>
<evidence type="ECO:0000259" key="1">
    <source>
        <dbReference type="Pfam" id="PF14129"/>
    </source>
</evidence>
<accession>A0ABW3JQH9</accession>
<dbReference type="Pfam" id="PF14129">
    <property type="entry name" value="DUF4296"/>
    <property type="match status" value="1"/>
</dbReference>
<sequence>MSCTSNTVYKKPEGLIPKDTMIALLTDMYIASAAKNTKNKFLQNRVNYMYLVHEKYGIDSTRFDMSNTYYTSKIEEYNDLIKEVKKRLEAKHEVYVKLVDSLDSIKRKNVVKPKKDTLRRKKLKKSLAIPKKIDETEELE</sequence>
<reference evidence="3" key="1">
    <citation type="journal article" date="2019" name="Int. J. Syst. Evol. Microbiol.">
        <title>The Global Catalogue of Microorganisms (GCM) 10K type strain sequencing project: providing services to taxonomists for standard genome sequencing and annotation.</title>
        <authorList>
            <consortium name="The Broad Institute Genomics Platform"/>
            <consortium name="The Broad Institute Genome Sequencing Center for Infectious Disease"/>
            <person name="Wu L."/>
            <person name="Ma J."/>
        </authorList>
    </citation>
    <scope>NUCLEOTIDE SEQUENCE [LARGE SCALE GENOMIC DNA]</scope>
    <source>
        <strain evidence="3">CCUG 60527</strain>
    </source>
</reference>
<comment type="caution">
    <text evidence="2">The sequence shown here is derived from an EMBL/GenBank/DDBJ whole genome shotgun (WGS) entry which is preliminary data.</text>
</comment>
<protein>
    <submittedName>
        <fullName evidence="2">DUF4296 domain-containing protein</fullName>
    </submittedName>
</protein>
<proteinExistence type="predicted"/>
<name>A0ABW3JQH9_9FLAO</name>
<dbReference type="InterPro" id="IPR025381">
    <property type="entry name" value="DUF4296"/>
</dbReference>
<dbReference type="Proteomes" id="UP001597062">
    <property type="component" value="Unassembled WGS sequence"/>
</dbReference>
<organism evidence="2 3">
    <name type="scientific">Tenacibaculum geojense</name>
    <dbReference type="NCBI Taxonomy" id="915352"/>
    <lineage>
        <taxon>Bacteria</taxon>
        <taxon>Pseudomonadati</taxon>
        <taxon>Bacteroidota</taxon>
        <taxon>Flavobacteriia</taxon>
        <taxon>Flavobacteriales</taxon>
        <taxon>Flavobacteriaceae</taxon>
        <taxon>Tenacibaculum</taxon>
    </lineage>
</organism>
<gene>
    <name evidence="2" type="ORF">ACFQ1U_05855</name>
</gene>